<keyword evidence="5" id="KW-0808">Transferase</keyword>
<evidence type="ECO:0000256" key="14">
    <source>
        <dbReference type="SAM" id="SignalP"/>
    </source>
</evidence>
<name>A0A7S3JT81_9STRA</name>
<evidence type="ECO:0000256" key="11">
    <source>
        <dbReference type="ARBA" id="ARBA00031871"/>
    </source>
</evidence>
<keyword evidence="7" id="KW-0547">Nucleotide-binding</keyword>
<keyword evidence="4" id="KW-0288">FMN</keyword>
<dbReference type="CDD" id="cd23948">
    <property type="entry name" value="FAD_synthase"/>
    <property type="match status" value="1"/>
</dbReference>
<dbReference type="GO" id="GO:0005524">
    <property type="term" value="F:ATP binding"/>
    <property type="evidence" value="ECO:0007669"/>
    <property type="project" value="UniProtKB-KW"/>
</dbReference>
<dbReference type="InterPro" id="IPR014729">
    <property type="entry name" value="Rossmann-like_a/b/a_fold"/>
</dbReference>
<proteinExistence type="predicted"/>
<dbReference type="Pfam" id="PF01507">
    <property type="entry name" value="PAPS_reduct"/>
    <property type="match status" value="1"/>
</dbReference>
<evidence type="ECO:0000256" key="12">
    <source>
        <dbReference type="ARBA" id="ARBA00049494"/>
    </source>
</evidence>
<feature type="chain" id="PRO_5031460027" description="FAD synthase" evidence="14">
    <location>
        <begin position="20"/>
        <end position="319"/>
    </location>
</feature>
<reference evidence="16" key="1">
    <citation type="submission" date="2021-01" db="EMBL/GenBank/DDBJ databases">
        <authorList>
            <person name="Corre E."/>
            <person name="Pelletier E."/>
            <person name="Niang G."/>
            <person name="Scheremetjew M."/>
            <person name="Finn R."/>
            <person name="Kale V."/>
            <person name="Holt S."/>
            <person name="Cochrane G."/>
            <person name="Meng A."/>
            <person name="Brown T."/>
            <person name="Cohen L."/>
        </authorList>
    </citation>
    <scope>NUCLEOTIDE SEQUENCE</scope>
    <source>
        <strain evidence="16">CCMP1510</strain>
    </source>
</reference>
<keyword evidence="9" id="KW-0067">ATP-binding</keyword>
<dbReference type="SUPFAM" id="SSF52402">
    <property type="entry name" value="Adenine nucleotide alpha hydrolases-like"/>
    <property type="match status" value="1"/>
</dbReference>
<evidence type="ECO:0000256" key="1">
    <source>
        <dbReference type="ARBA" id="ARBA00004726"/>
    </source>
</evidence>
<evidence type="ECO:0000259" key="15">
    <source>
        <dbReference type="Pfam" id="PF01507"/>
    </source>
</evidence>
<dbReference type="EMBL" id="HBIJ01007165">
    <property type="protein sequence ID" value="CAE0364305.1"/>
    <property type="molecule type" value="Transcribed_RNA"/>
</dbReference>
<evidence type="ECO:0000256" key="8">
    <source>
        <dbReference type="ARBA" id="ARBA00022827"/>
    </source>
</evidence>
<evidence type="ECO:0000256" key="9">
    <source>
        <dbReference type="ARBA" id="ARBA00022840"/>
    </source>
</evidence>
<keyword evidence="6" id="KW-0548">Nucleotidyltransferase</keyword>
<dbReference type="InterPro" id="IPR002500">
    <property type="entry name" value="PAPS_reduct_dom"/>
</dbReference>
<gene>
    <name evidence="16" type="ORF">ALAG00032_LOCUS5046</name>
</gene>
<feature type="region of interest" description="Disordered" evidence="13">
    <location>
        <begin position="297"/>
        <end position="319"/>
    </location>
</feature>
<organism evidence="16">
    <name type="scientific">Aureoumbra lagunensis</name>
    <dbReference type="NCBI Taxonomy" id="44058"/>
    <lineage>
        <taxon>Eukaryota</taxon>
        <taxon>Sar</taxon>
        <taxon>Stramenopiles</taxon>
        <taxon>Ochrophyta</taxon>
        <taxon>Pelagophyceae</taxon>
        <taxon>Pelagomonadales</taxon>
        <taxon>Aureoumbra</taxon>
    </lineage>
</organism>
<keyword evidence="14" id="KW-0732">Signal</keyword>
<accession>A0A7S3JT81</accession>
<evidence type="ECO:0000256" key="3">
    <source>
        <dbReference type="ARBA" id="ARBA00022630"/>
    </source>
</evidence>
<sequence length="319" mass="36038">MRLVRLWCIIFVLAVRSCGFVCFRHRLQHHEIVRQRMSSSLSTFDQVRIEDWRDASQLHAALCSCQDTELMPIVRRSLRILSDAIRIFGVDSIYVSFNGGKDAVVILHLLRAAAYAATLSNQNESRKPHLVYFDSRGEFNEVRNFVSDTCSNVSDEFHFHFLNGGFVSGLTELVNQTKPQPLSFVLGTRQGDPNSGGQEHFEPSSDWMPPFMRVNPILDWSYGDVWHFLRYFGLPYCSLYDAGSFLFYQTSKYLTGYTSLGSQQSTFQNPALQQEDGTYLPAYELDDFSLERAGRVEASPNAGAVRSPGKPPSAARSSS</sequence>
<keyword evidence="3" id="KW-0285">Flavoprotein</keyword>
<evidence type="ECO:0000256" key="6">
    <source>
        <dbReference type="ARBA" id="ARBA00022695"/>
    </source>
</evidence>
<evidence type="ECO:0000256" key="2">
    <source>
        <dbReference type="ARBA" id="ARBA00012393"/>
    </source>
</evidence>
<evidence type="ECO:0000256" key="7">
    <source>
        <dbReference type="ARBA" id="ARBA00022741"/>
    </source>
</evidence>
<dbReference type="GO" id="GO:0006747">
    <property type="term" value="P:FAD biosynthetic process"/>
    <property type="evidence" value="ECO:0007669"/>
    <property type="project" value="TreeGrafter"/>
</dbReference>
<evidence type="ECO:0000256" key="4">
    <source>
        <dbReference type="ARBA" id="ARBA00022643"/>
    </source>
</evidence>
<feature type="signal peptide" evidence="14">
    <location>
        <begin position="1"/>
        <end position="19"/>
    </location>
</feature>
<dbReference type="GO" id="GO:0003919">
    <property type="term" value="F:FMN adenylyltransferase activity"/>
    <property type="evidence" value="ECO:0007669"/>
    <property type="project" value="UniProtKB-EC"/>
</dbReference>
<comment type="pathway">
    <text evidence="1">Cofactor biosynthesis; FAD biosynthesis; FAD from FMN: step 1/1.</text>
</comment>
<comment type="catalytic activity">
    <reaction evidence="12">
        <text>FMN + ATP + H(+) = FAD + diphosphate</text>
        <dbReference type="Rhea" id="RHEA:17237"/>
        <dbReference type="ChEBI" id="CHEBI:15378"/>
        <dbReference type="ChEBI" id="CHEBI:30616"/>
        <dbReference type="ChEBI" id="CHEBI:33019"/>
        <dbReference type="ChEBI" id="CHEBI:57692"/>
        <dbReference type="ChEBI" id="CHEBI:58210"/>
        <dbReference type="EC" id="2.7.7.2"/>
    </reaction>
</comment>
<evidence type="ECO:0000256" key="10">
    <source>
        <dbReference type="ARBA" id="ARBA00031145"/>
    </source>
</evidence>
<protein>
    <recommendedName>
        <fullName evidence="2">FAD synthase</fullName>
        <ecNumber evidence="2">2.7.7.2</ecNumber>
    </recommendedName>
    <alternativeName>
        <fullName evidence="10">FAD pyrophosphorylase</fullName>
    </alternativeName>
    <alternativeName>
        <fullName evidence="11">FMN adenylyltransferase</fullName>
    </alternativeName>
</protein>
<dbReference type="AlphaFoldDB" id="A0A7S3JT81"/>
<evidence type="ECO:0000256" key="5">
    <source>
        <dbReference type="ARBA" id="ARBA00022679"/>
    </source>
</evidence>
<dbReference type="PANTHER" id="PTHR23293:SF9">
    <property type="entry name" value="FAD SYNTHASE"/>
    <property type="match status" value="1"/>
</dbReference>
<dbReference type="EC" id="2.7.7.2" evidence="2"/>
<evidence type="ECO:0000256" key="13">
    <source>
        <dbReference type="SAM" id="MobiDB-lite"/>
    </source>
</evidence>
<dbReference type="Gene3D" id="3.40.50.620">
    <property type="entry name" value="HUPs"/>
    <property type="match status" value="1"/>
</dbReference>
<dbReference type="PANTHER" id="PTHR23293">
    <property type="entry name" value="FAD SYNTHETASE-RELATED FMN ADENYLYLTRANSFERASE"/>
    <property type="match status" value="1"/>
</dbReference>
<evidence type="ECO:0000313" key="16">
    <source>
        <dbReference type="EMBL" id="CAE0364305.1"/>
    </source>
</evidence>
<feature type="domain" description="Phosphoadenosine phosphosulphate reductase" evidence="15">
    <location>
        <begin position="184"/>
        <end position="266"/>
    </location>
</feature>
<keyword evidence="8" id="KW-0274">FAD</keyword>